<keyword evidence="1" id="KW-1133">Transmembrane helix</keyword>
<dbReference type="AlphaFoldDB" id="A0A7J8IED6"/>
<keyword evidence="1" id="KW-0472">Membrane</keyword>
<accession>A0A7J8IED6</accession>
<organism evidence="2 3">
    <name type="scientific">Molossus molossus</name>
    <name type="common">Pallas' mastiff bat</name>
    <name type="synonym">Vespertilio molossus</name>
    <dbReference type="NCBI Taxonomy" id="27622"/>
    <lineage>
        <taxon>Eukaryota</taxon>
        <taxon>Metazoa</taxon>
        <taxon>Chordata</taxon>
        <taxon>Craniata</taxon>
        <taxon>Vertebrata</taxon>
        <taxon>Euteleostomi</taxon>
        <taxon>Mammalia</taxon>
        <taxon>Eutheria</taxon>
        <taxon>Laurasiatheria</taxon>
        <taxon>Chiroptera</taxon>
        <taxon>Yangochiroptera</taxon>
        <taxon>Molossidae</taxon>
        <taxon>Molossus</taxon>
    </lineage>
</organism>
<proteinExistence type="predicted"/>
<sequence>MDFLVLFLFYLALLVIGGGTICICAKTRHLKGLVRGGTQIFSYIIPVCLQRATLRLLHYLFHTRNHTFIILHLILQGMVYTEYTWEIFGYCQELDFSLWYLLLPYLLLIVNLVFFTLSCVTDPGTITKGNEALFLQVYEFDEVMFPKNARCSTCALRKPARSKHCSKCGSVCVTGVCTVLTITVFG</sequence>
<protein>
    <submittedName>
        <fullName evidence="2">Zinc finger DHHC-type palmitoyltransferase 4</fullName>
    </submittedName>
</protein>
<evidence type="ECO:0000313" key="2">
    <source>
        <dbReference type="EMBL" id="KAF6482681.1"/>
    </source>
</evidence>
<comment type="caution">
    <text evidence="2">The sequence shown here is derived from an EMBL/GenBank/DDBJ whole genome shotgun (WGS) entry which is preliminary data.</text>
</comment>
<keyword evidence="2" id="KW-0808">Transferase</keyword>
<keyword evidence="1" id="KW-0812">Transmembrane</keyword>
<dbReference type="Proteomes" id="UP000550707">
    <property type="component" value="Unassembled WGS sequence"/>
</dbReference>
<dbReference type="GO" id="GO:0016740">
    <property type="term" value="F:transferase activity"/>
    <property type="evidence" value="ECO:0007669"/>
    <property type="project" value="UniProtKB-KW"/>
</dbReference>
<reference evidence="2 3" key="1">
    <citation type="journal article" date="2020" name="Nature">
        <title>Six reference-quality genomes reveal evolution of bat adaptations.</title>
        <authorList>
            <person name="Jebb D."/>
            <person name="Huang Z."/>
            <person name="Pippel M."/>
            <person name="Hughes G.M."/>
            <person name="Lavrichenko K."/>
            <person name="Devanna P."/>
            <person name="Winkler S."/>
            <person name="Jermiin L.S."/>
            <person name="Skirmuntt E.C."/>
            <person name="Katzourakis A."/>
            <person name="Burkitt-Gray L."/>
            <person name="Ray D.A."/>
            <person name="Sullivan K.A.M."/>
            <person name="Roscito J.G."/>
            <person name="Kirilenko B.M."/>
            <person name="Davalos L.M."/>
            <person name="Corthals A.P."/>
            <person name="Power M.L."/>
            <person name="Jones G."/>
            <person name="Ransome R.D."/>
            <person name="Dechmann D.K.N."/>
            <person name="Locatelli A.G."/>
            <person name="Puechmaille S.J."/>
            <person name="Fedrigo O."/>
            <person name="Jarvis E.D."/>
            <person name="Hiller M."/>
            <person name="Vernes S.C."/>
            <person name="Myers E.W."/>
            <person name="Teeling E.C."/>
        </authorList>
    </citation>
    <scope>NUCLEOTIDE SEQUENCE [LARGE SCALE GENOMIC DNA]</scope>
    <source>
        <strain evidence="2">MMolMol1</strain>
        <tissue evidence="2">Muscle</tissue>
    </source>
</reference>
<evidence type="ECO:0000256" key="1">
    <source>
        <dbReference type="SAM" id="Phobius"/>
    </source>
</evidence>
<dbReference type="EMBL" id="JACASF010000004">
    <property type="protein sequence ID" value="KAF6482681.1"/>
    <property type="molecule type" value="Genomic_DNA"/>
</dbReference>
<feature type="transmembrane region" description="Helical" evidence="1">
    <location>
        <begin position="40"/>
        <end position="61"/>
    </location>
</feature>
<keyword evidence="3" id="KW-1185">Reference proteome</keyword>
<feature type="transmembrane region" description="Helical" evidence="1">
    <location>
        <begin position="97"/>
        <end position="120"/>
    </location>
</feature>
<dbReference type="PROSITE" id="PS50216">
    <property type="entry name" value="DHHC"/>
    <property type="match status" value="1"/>
</dbReference>
<gene>
    <name evidence="2" type="ORF">HJG59_019816</name>
</gene>
<name>A0A7J8IED6_MOLMO</name>
<evidence type="ECO:0000313" key="3">
    <source>
        <dbReference type="Proteomes" id="UP000550707"/>
    </source>
</evidence>